<evidence type="ECO:0000313" key="2">
    <source>
        <dbReference type="Proteomes" id="UP000193685"/>
    </source>
</evidence>
<proteinExistence type="predicted"/>
<dbReference type="RefSeq" id="XP_040724757.1">
    <property type="nucleotide sequence ID" value="XM_040869444.1"/>
</dbReference>
<name>A0A1Y2FBV8_PROLT</name>
<reference evidence="1 2" key="1">
    <citation type="submission" date="2016-07" db="EMBL/GenBank/DDBJ databases">
        <title>Pervasive Adenine N6-methylation of Active Genes in Fungi.</title>
        <authorList>
            <consortium name="DOE Joint Genome Institute"/>
            <person name="Mondo S.J."/>
            <person name="Dannebaum R.O."/>
            <person name="Kuo R.C."/>
            <person name="Labutti K."/>
            <person name="Haridas S."/>
            <person name="Kuo A."/>
            <person name="Salamov A."/>
            <person name="Ahrendt S.R."/>
            <person name="Lipzen A."/>
            <person name="Sullivan W."/>
            <person name="Andreopoulos W.B."/>
            <person name="Clum A."/>
            <person name="Lindquist E."/>
            <person name="Daum C."/>
            <person name="Ramamoorthy G.K."/>
            <person name="Gryganskyi A."/>
            <person name="Culley D."/>
            <person name="Magnuson J.K."/>
            <person name="James T.Y."/>
            <person name="O'Malley M.A."/>
            <person name="Stajich J.E."/>
            <person name="Spatafora J.W."/>
            <person name="Visel A."/>
            <person name="Grigoriev I.V."/>
        </authorList>
    </citation>
    <scope>NUCLEOTIDE SEQUENCE [LARGE SCALE GENOMIC DNA]</scope>
    <source>
        <strain evidence="1 2">12-1054</strain>
    </source>
</reference>
<keyword evidence="2" id="KW-1185">Reference proteome</keyword>
<comment type="caution">
    <text evidence="1">The sequence shown here is derived from an EMBL/GenBank/DDBJ whole genome shotgun (WGS) entry which is preliminary data.</text>
</comment>
<evidence type="ECO:0000313" key="1">
    <source>
        <dbReference type="EMBL" id="ORY81381.1"/>
    </source>
</evidence>
<dbReference type="Proteomes" id="UP000193685">
    <property type="component" value="Unassembled WGS sequence"/>
</dbReference>
<protein>
    <submittedName>
        <fullName evidence="1">Uncharacterized protein</fullName>
    </submittedName>
</protein>
<sequence>MLLANSRFLTCSAAASARRKAILNSRLFFELEPDLFALRQRPPLQMEPCRQALLLFPTPLLHILRLSMSSDYLPDFIFLCVYLYFVEVLTCSQRRIVRSARVHHDL</sequence>
<organism evidence="1 2">
    <name type="scientific">Protomyces lactucae-debilis</name>
    <dbReference type="NCBI Taxonomy" id="2754530"/>
    <lineage>
        <taxon>Eukaryota</taxon>
        <taxon>Fungi</taxon>
        <taxon>Dikarya</taxon>
        <taxon>Ascomycota</taxon>
        <taxon>Taphrinomycotina</taxon>
        <taxon>Taphrinomycetes</taxon>
        <taxon>Taphrinales</taxon>
        <taxon>Protomycetaceae</taxon>
        <taxon>Protomyces</taxon>
    </lineage>
</organism>
<gene>
    <name evidence="1" type="ORF">BCR37DRAFT_380194</name>
</gene>
<accession>A0A1Y2FBV8</accession>
<dbReference type="EMBL" id="MCFI01000011">
    <property type="protein sequence ID" value="ORY81381.1"/>
    <property type="molecule type" value="Genomic_DNA"/>
</dbReference>
<dbReference type="AlphaFoldDB" id="A0A1Y2FBV8"/>
<dbReference type="GeneID" id="63786043"/>